<evidence type="ECO:0000256" key="1">
    <source>
        <dbReference type="ARBA" id="ARBA00006962"/>
    </source>
</evidence>
<dbReference type="GO" id="GO:0016758">
    <property type="term" value="F:hexosyltransferase activity"/>
    <property type="evidence" value="ECO:0007669"/>
    <property type="project" value="UniProtKB-ARBA"/>
</dbReference>
<feature type="domain" description="Erythromycin biosynthesis protein CIII-like N-terminal" evidence="5">
    <location>
        <begin position="22"/>
        <end position="219"/>
    </location>
</feature>
<dbReference type="RefSeq" id="WP_132370337.1">
    <property type="nucleotide sequence ID" value="NZ_SMFR01000008.1"/>
</dbReference>
<reference evidence="6 7" key="1">
    <citation type="submission" date="2019-03" db="EMBL/GenBank/DDBJ databases">
        <title>Genomic Encyclopedia of Type Strains, Phase IV (KMG-IV): sequencing the most valuable type-strain genomes for metagenomic binning, comparative biology and taxonomic classification.</title>
        <authorList>
            <person name="Goeker M."/>
        </authorList>
    </citation>
    <scope>NUCLEOTIDE SEQUENCE [LARGE SCALE GENOMIC DNA]</scope>
    <source>
        <strain evidence="6 7">DSM 44684</strain>
    </source>
</reference>
<dbReference type="Pfam" id="PF06722">
    <property type="entry name" value="EryCIII-like_C"/>
    <property type="match status" value="1"/>
</dbReference>
<evidence type="ECO:0000313" key="6">
    <source>
        <dbReference type="EMBL" id="TCJ89896.1"/>
    </source>
</evidence>
<sequence>MRVLISTGPSYGLFFPLVPLAWALRAAGHEVVCASPEGHARTVASAGLNFAPTYGPMTMREVMLADRAGRPVTIADTEPELLEQVGRGFGRLAARTLPGVDDVVRRLRPDVVVAEPHAYSAAVSAATHGIPYVRHGIGMGFDPVIDRWGADELAPELTARGLADIPGPALDLDPCPAPVRAPHAEHLPPIRYIPFEAPTTLPAWLTTPRDRPRVLLTLGTVAPQGRGLPLFRELLAALPALGVELVVAVEDKALSALEPLPDAVVAAGWLPLATAVGVCDVIVHHGGGGTTMAGIRAGVPQLLLPQVLPEQYDSARRLADHGSALQLPGGNFSSSDIVDAAGRLLGEPEFTVRARALAAAVAEMPSPVEVLPYIESLTKADMSAS</sequence>
<dbReference type="SUPFAM" id="SSF53756">
    <property type="entry name" value="UDP-Glycosyltransferase/glycogen phosphorylase"/>
    <property type="match status" value="1"/>
</dbReference>
<keyword evidence="7" id="KW-1185">Reference proteome</keyword>
<dbReference type="Pfam" id="PF21036">
    <property type="entry name" value="EryCIII-like_N"/>
    <property type="match status" value="1"/>
</dbReference>
<dbReference type="AlphaFoldDB" id="A0A4R1F6F6"/>
<dbReference type="GO" id="GO:0008194">
    <property type="term" value="F:UDP-glycosyltransferase activity"/>
    <property type="evidence" value="ECO:0007669"/>
    <property type="project" value="InterPro"/>
</dbReference>
<dbReference type="EMBL" id="SMFR01000008">
    <property type="protein sequence ID" value="TCJ89896.1"/>
    <property type="molecule type" value="Genomic_DNA"/>
</dbReference>
<evidence type="ECO:0000256" key="3">
    <source>
        <dbReference type="ARBA" id="ARBA00022679"/>
    </source>
</evidence>
<evidence type="ECO:0000259" key="4">
    <source>
        <dbReference type="Pfam" id="PF06722"/>
    </source>
</evidence>
<dbReference type="InterPro" id="IPR002213">
    <property type="entry name" value="UDP_glucos_trans"/>
</dbReference>
<name>A0A4R1F6F6_9NOCA</name>
<proteinExistence type="inferred from homology"/>
<accession>A0A4R1F6F6</accession>
<comment type="caution">
    <text evidence="6">The sequence shown here is derived from an EMBL/GenBank/DDBJ whole genome shotgun (WGS) entry which is preliminary data.</text>
</comment>
<dbReference type="Proteomes" id="UP000294856">
    <property type="component" value="Unassembled WGS sequence"/>
</dbReference>
<gene>
    <name evidence="6" type="ORF">DFR71_6185</name>
</gene>
<dbReference type="CDD" id="cd03784">
    <property type="entry name" value="GT1_Gtf-like"/>
    <property type="match status" value="1"/>
</dbReference>
<comment type="similarity">
    <text evidence="1">Belongs to the glycosyltransferase 28 family.</text>
</comment>
<dbReference type="PANTHER" id="PTHR48050:SF13">
    <property type="entry name" value="STEROL 3-BETA-GLUCOSYLTRANSFERASE UGT80A2"/>
    <property type="match status" value="1"/>
</dbReference>
<dbReference type="PANTHER" id="PTHR48050">
    <property type="entry name" value="STEROL 3-BETA-GLUCOSYLTRANSFERASE"/>
    <property type="match status" value="1"/>
</dbReference>
<dbReference type="OrthoDB" id="5488434at2"/>
<evidence type="ECO:0000256" key="2">
    <source>
        <dbReference type="ARBA" id="ARBA00022676"/>
    </source>
</evidence>
<dbReference type="InterPro" id="IPR010610">
    <property type="entry name" value="EryCIII-like_C"/>
</dbReference>
<dbReference type="Gene3D" id="3.40.50.2000">
    <property type="entry name" value="Glycogen Phosphorylase B"/>
    <property type="match status" value="2"/>
</dbReference>
<dbReference type="GO" id="GO:0017000">
    <property type="term" value="P:antibiotic biosynthetic process"/>
    <property type="evidence" value="ECO:0007669"/>
    <property type="project" value="UniProtKB-ARBA"/>
</dbReference>
<keyword evidence="3 6" id="KW-0808">Transferase</keyword>
<evidence type="ECO:0000313" key="7">
    <source>
        <dbReference type="Proteomes" id="UP000294856"/>
    </source>
</evidence>
<protein>
    <submittedName>
        <fullName evidence="6">Glycosyltransferase</fullName>
    </submittedName>
</protein>
<evidence type="ECO:0000259" key="5">
    <source>
        <dbReference type="Pfam" id="PF21036"/>
    </source>
</evidence>
<keyword evidence="2" id="KW-0328">Glycosyltransferase</keyword>
<dbReference type="InterPro" id="IPR048284">
    <property type="entry name" value="EryCIII-like_N"/>
</dbReference>
<dbReference type="InterPro" id="IPR050426">
    <property type="entry name" value="Glycosyltransferase_28"/>
</dbReference>
<feature type="domain" description="Erythromycin biosynthesis protein CIII-like C-terminal" evidence="4">
    <location>
        <begin position="233"/>
        <end position="376"/>
    </location>
</feature>
<dbReference type="STRING" id="1210063.GCA_001612665_05766"/>
<organism evidence="6 7">
    <name type="scientific">Nocardia alba</name>
    <dbReference type="NCBI Taxonomy" id="225051"/>
    <lineage>
        <taxon>Bacteria</taxon>
        <taxon>Bacillati</taxon>
        <taxon>Actinomycetota</taxon>
        <taxon>Actinomycetes</taxon>
        <taxon>Mycobacteriales</taxon>
        <taxon>Nocardiaceae</taxon>
        <taxon>Nocardia</taxon>
    </lineage>
</organism>